<evidence type="ECO:0000313" key="3">
    <source>
        <dbReference type="EMBL" id="KAI5396863.1"/>
    </source>
</evidence>
<dbReference type="InterPro" id="IPR054722">
    <property type="entry name" value="PolX-like_BBD"/>
</dbReference>
<dbReference type="EMBL" id="JAMSHJ010000006">
    <property type="protein sequence ID" value="KAI5396863.1"/>
    <property type="molecule type" value="Genomic_DNA"/>
</dbReference>
<dbReference type="PANTHER" id="PTHR47592:SF27">
    <property type="entry name" value="OS08G0421700 PROTEIN"/>
    <property type="match status" value="1"/>
</dbReference>
<keyword evidence="4" id="KW-1185">Reference proteome</keyword>
<feature type="compositionally biased region" description="Polar residues" evidence="1">
    <location>
        <begin position="49"/>
        <end position="59"/>
    </location>
</feature>
<dbReference type="Proteomes" id="UP001058974">
    <property type="component" value="Chromosome 6"/>
</dbReference>
<sequence length="278" mass="30838">MVSGQYGIRAIWSDKVPWCDHCKREWHTRETCWKLKGKPHNWKKKSGCAFQTSNSDQGQQPPPSQFPLSMEQLDRLYKLLESPTPSCSIATKGNSAFLSVSPNHTWIVDSGVSDHMTGESTLFSSYSPCAGNQKIKIADGSFSAIAGKGSVVLSQMLTLKNVLHVPNLSFNLISDLNSGKMIGNAKKSGGLYYLNIGSASQLPSKTISSCLESYSVLNNKDDNIMSNRSHRQQQLKDLECDVCQDLDCLQSTCFKTHLAFGSSRDQKFMSNPQLRLHH</sequence>
<proteinExistence type="predicted"/>
<dbReference type="PANTHER" id="PTHR47592">
    <property type="entry name" value="PBF68 PROTEIN"/>
    <property type="match status" value="1"/>
</dbReference>
<dbReference type="Gramene" id="Psat06G0291400-T1">
    <property type="protein sequence ID" value="KAI5396863.1"/>
    <property type="gene ID" value="KIW84_062914"/>
</dbReference>
<gene>
    <name evidence="3" type="ORF">KIW84_062914</name>
</gene>
<comment type="caution">
    <text evidence="3">The sequence shown here is derived from an EMBL/GenBank/DDBJ whole genome shotgun (WGS) entry which is preliminary data.</text>
</comment>
<feature type="domain" description="Retrovirus-related Pol polyprotein from transposon TNT 1-94-like beta-barrel" evidence="2">
    <location>
        <begin position="106"/>
        <end position="174"/>
    </location>
</feature>
<accession>A0A9D5A6Z0</accession>
<evidence type="ECO:0000259" key="2">
    <source>
        <dbReference type="Pfam" id="PF22936"/>
    </source>
</evidence>
<organism evidence="3 4">
    <name type="scientific">Pisum sativum</name>
    <name type="common">Garden pea</name>
    <name type="synonym">Lathyrus oleraceus</name>
    <dbReference type="NCBI Taxonomy" id="3888"/>
    <lineage>
        <taxon>Eukaryota</taxon>
        <taxon>Viridiplantae</taxon>
        <taxon>Streptophyta</taxon>
        <taxon>Embryophyta</taxon>
        <taxon>Tracheophyta</taxon>
        <taxon>Spermatophyta</taxon>
        <taxon>Magnoliopsida</taxon>
        <taxon>eudicotyledons</taxon>
        <taxon>Gunneridae</taxon>
        <taxon>Pentapetalae</taxon>
        <taxon>rosids</taxon>
        <taxon>fabids</taxon>
        <taxon>Fabales</taxon>
        <taxon>Fabaceae</taxon>
        <taxon>Papilionoideae</taxon>
        <taxon>50 kb inversion clade</taxon>
        <taxon>NPAAA clade</taxon>
        <taxon>Hologalegina</taxon>
        <taxon>IRL clade</taxon>
        <taxon>Fabeae</taxon>
        <taxon>Lathyrus</taxon>
    </lineage>
</organism>
<protein>
    <recommendedName>
        <fullName evidence="2">Retrovirus-related Pol polyprotein from transposon TNT 1-94-like beta-barrel domain-containing protein</fullName>
    </recommendedName>
</protein>
<evidence type="ECO:0000256" key="1">
    <source>
        <dbReference type="SAM" id="MobiDB-lite"/>
    </source>
</evidence>
<feature type="region of interest" description="Disordered" evidence="1">
    <location>
        <begin position="46"/>
        <end position="66"/>
    </location>
</feature>
<evidence type="ECO:0000313" key="4">
    <source>
        <dbReference type="Proteomes" id="UP001058974"/>
    </source>
</evidence>
<dbReference type="AlphaFoldDB" id="A0A9D5A6Z0"/>
<name>A0A9D5A6Z0_PEA</name>
<dbReference type="Pfam" id="PF22936">
    <property type="entry name" value="Pol_BBD"/>
    <property type="match status" value="1"/>
</dbReference>
<reference evidence="3 4" key="1">
    <citation type="journal article" date="2022" name="Nat. Genet.">
        <title>Improved pea reference genome and pan-genome highlight genomic features and evolutionary characteristics.</title>
        <authorList>
            <person name="Yang T."/>
            <person name="Liu R."/>
            <person name="Luo Y."/>
            <person name="Hu S."/>
            <person name="Wang D."/>
            <person name="Wang C."/>
            <person name="Pandey M.K."/>
            <person name="Ge S."/>
            <person name="Xu Q."/>
            <person name="Li N."/>
            <person name="Li G."/>
            <person name="Huang Y."/>
            <person name="Saxena R.K."/>
            <person name="Ji Y."/>
            <person name="Li M."/>
            <person name="Yan X."/>
            <person name="He Y."/>
            <person name="Liu Y."/>
            <person name="Wang X."/>
            <person name="Xiang C."/>
            <person name="Varshney R.K."/>
            <person name="Ding H."/>
            <person name="Gao S."/>
            <person name="Zong X."/>
        </authorList>
    </citation>
    <scope>NUCLEOTIDE SEQUENCE [LARGE SCALE GENOMIC DNA]</scope>
    <source>
        <strain evidence="3 4">cv. Zhongwan 6</strain>
    </source>
</reference>